<evidence type="ECO:0000256" key="1">
    <source>
        <dbReference type="SAM" id="MobiDB-lite"/>
    </source>
</evidence>
<evidence type="ECO:0000313" key="4">
    <source>
        <dbReference type="WBParaSite" id="SMRG1_89910.2"/>
    </source>
</evidence>
<dbReference type="WBParaSite" id="SMRG1_89910.2">
    <property type="protein sequence ID" value="SMRG1_89910.2"/>
    <property type="gene ID" value="SMRG1_89910"/>
</dbReference>
<feature type="region of interest" description="Disordered" evidence="1">
    <location>
        <begin position="123"/>
        <end position="147"/>
    </location>
</feature>
<proteinExistence type="predicted"/>
<sequence length="147" mass="17007">MSMLPTSRPFIWIRFGENKKVLVNMWCSFEILLNYIVTACDIDPEITFDLCDTSGRLLGLSDSQNYQQTVQSLEGGGVYILVAIEGDKSDQQVNIRPMLENFEQYYPNLTDQILQNLHDKSERYSKKKHIKRTPLPTKVTTSRKTKK</sequence>
<dbReference type="Pfam" id="PF15874">
    <property type="entry name" value="Il2rg"/>
    <property type="match status" value="1"/>
</dbReference>
<dbReference type="AlphaFoldDB" id="A0AA85AK71"/>
<dbReference type="WBParaSite" id="SMRG1_89910.1">
    <property type="protein sequence ID" value="SMRG1_89910.1"/>
    <property type="gene ID" value="SMRG1_89910"/>
</dbReference>
<organism evidence="2 4">
    <name type="scientific">Schistosoma margrebowiei</name>
    <dbReference type="NCBI Taxonomy" id="48269"/>
    <lineage>
        <taxon>Eukaryota</taxon>
        <taxon>Metazoa</taxon>
        <taxon>Spiralia</taxon>
        <taxon>Lophotrochozoa</taxon>
        <taxon>Platyhelminthes</taxon>
        <taxon>Trematoda</taxon>
        <taxon>Digenea</taxon>
        <taxon>Strigeidida</taxon>
        <taxon>Schistosomatoidea</taxon>
        <taxon>Schistosomatidae</taxon>
        <taxon>Schistosoma</taxon>
    </lineage>
</organism>
<evidence type="ECO:0000313" key="2">
    <source>
        <dbReference type="Proteomes" id="UP000050790"/>
    </source>
</evidence>
<dbReference type="InterPro" id="IPR039471">
    <property type="entry name" value="CXorf65-like"/>
</dbReference>
<reference evidence="3 4" key="1">
    <citation type="submission" date="2023-11" db="UniProtKB">
        <authorList>
            <consortium name="WormBaseParasite"/>
        </authorList>
    </citation>
    <scope>IDENTIFICATION</scope>
</reference>
<dbReference type="PANTHER" id="PTHR33887:SF6">
    <property type="entry name" value="CIDE-N DOMAIN-CONTAINING PROTEIN"/>
    <property type="match status" value="1"/>
</dbReference>
<dbReference type="PANTHER" id="PTHR33887">
    <property type="entry name" value="PB1 DOMAIN-CONTAINING PROTEIN"/>
    <property type="match status" value="1"/>
</dbReference>
<dbReference type="Proteomes" id="UP000050790">
    <property type="component" value="Unassembled WGS sequence"/>
</dbReference>
<accession>A0AA85AK71</accession>
<evidence type="ECO:0000313" key="3">
    <source>
        <dbReference type="WBParaSite" id="SMRG1_89910.1"/>
    </source>
</evidence>
<name>A0AA85AK71_9TREM</name>
<protein>
    <submittedName>
        <fullName evidence="3 4">Uncharacterized protein</fullName>
    </submittedName>
</protein>
<dbReference type="WBParaSite" id="SMRG1_89910.3">
    <property type="protein sequence ID" value="SMRG1_89910.3"/>
    <property type="gene ID" value="SMRG1_89910"/>
</dbReference>